<reference evidence="2" key="1">
    <citation type="submission" date="2022-11" db="UniProtKB">
        <authorList>
            <consortium name="WormBaseParasite"/>
        </authorList>
    </citation>
    <scope>IDENTIFICATION</scope>
</reference>
<name>A0AC34PUA1_9BILA</name>
<evidence type="ECO:0000313" key="2">
    <source>
        <dbReference type="WBParaSite" id="JU765_v2.g10026.t1"/>
    </source>
</evidence>
<sequence length="194" mass="22754">MNQRVQQVDFPYENLLSVGFHSKYNTDTYPVVGNVPILPLRTDYRGPAATLTDVNEPDVIDEALDYFRPHMFSRQFKPKGGADRVMIYCYLYMIECCKQLHGFVGRDEALRKLKALAISNDFPLPGNRNFPCNDFFEPPKDAKEEETMKAYFQQLRGEVGERLWTKIFDHESNVADKHWTMFGHRRFLNRSFTR</sequence>
<dbReference type="Proteomes" id="UP000887576">
    <property type="component" value="Unplaced"/>
</dbReference>
<organism evidence="1 2">
    <name type="scientific">Panagrolaimus sp. JU765</name>
    <dbReference type="NCBI Taxonomy" id="591449"/>
    <lineage>
        <taxon>Eukaryota</taxon>
        <taxon>Metazoa</taxon>
        <taxon>Ecdysozoa</taxon>
        <taxon>Nematoda</taxon>
        <taxon>Chromadorea</taxon>
        <taxon>Rhabditida</taxon>
        <taxon>Tylenchina</taxon>
        <taxon>Panagrolaimomorpha</taxon>
        <taxon>Panagrolaimoidea</taxon>
        <taxon>Panagrolaimidae</taxon>
        <taxon>Panagrolaimus</taxon>
    </lineage>
</organism>
<accession>A0AC34PUA1</accession>
<protein>
    <submittedName>
        <fullName evidence="2">Actin-related protein 2/3 complex subunit 3</fullName>
    </submittedName>
</protein>
<evidence type="ECO:0000313" key="1">
    <source>
        <dbReference type="Proteomes" id="UP000887576"/>
    </source>
</evidence>
<proteinExistence type="predicted"/>
<dbReference type="WBParaSite" id="JU765_v2.g10026.t1">
    <property type="protein sequence ID" value="JU765_v2.g10026.t1"/>
    <property type="gene ID" value="JU765_v2.g10026"/>
</dbReference>